<keyword evidence="2" id="KW-1185">Reference proteome</keyword>
<accession>A0A7J8MV91</accession>
<dbReference type="EMBL" id="JABEZX010000010">
    <property type="protein sequence ID" value="MBA0568635.1"/>
    <property type="molecule type" value="Genomic_DNA"/>
</dbReference>
<proteinExistence type="predicted"/>
<name>A0A7J8MV91_9ROSI</name>
<evidence type="ECO:0000313" key="2">
    <source>
        <dbReference type="Proteomes" id="UP000593572"/>
    </source>
</evidence>
<organism evidence="1 2">
    <name type="scientific">Gossypium lobatum</name>
    <dbReference type="NCBI Taxonomy" id="34289"/>
    <lineage>
        <taxon>Eukaryota</taxon>
        <taxon>Viridiplantae</taxon>
        <taxon>Streptophyta</taxon>
        <taxon>Embryophyta</taxon>
        <taxon>Tracheophyta</taxon>
        <taxon>Spermatophyta</taxon>
        <taxon>Magnoliopsida</taxon>
        <taxon>eudicotyledons</taxon>
        <taxon>Gunneridae</taxon>
        <taxon>Pentapetalae</taxon>
        <taxon>rosids</taxon>
        <taxon>malvids</taxon>
        <taxon>Malvales</taxon>
        <taxon>Malvaceae</taxon>
        <taxon>Malvoideae</taxon>
        <taxon>Gossypium</taxon>
    </lineage>
</organism>
<protein>
    <submittedName>
        <fullName evidence="1">Uncharacterized protein</fullName>
    </submittedName>
</protein>
<comment type="caution">
    <text evidence="1">The sequence shown here is derived from an EMBL/GenBank/DDBJ whole genome shotgun (WGS) entry which is preliminary data.</text>
</comment>
<reference evidence="1 2" key="1">
    <citation type="journal article" date="2019" name="Genome Biol. Evol.">
        <title>Insights into the evolution of the New World diploid cottons (Gossypium, subgenus Houzingenia) based on genome sequencing.</title>
        <authorList>
            <person name="Grover C.E."/>
            <person name="Arick M.A. 2nd"/>
            <person name="Thrash A."/>
            <person name="Conover J.L."/>
            <person name="Sanders W.S."/>
            <person name="Peterson D.G."/>
            <person name="Frelichowski J.E."/>
            <person name="Scheffler J.A."/>
            <person name="Scheffler B.E."/>
            <person name="Wendel J.F."/>
        </authorList>
    </citation>
    <scope>NUCLEOTIDE SEQUENCE [LARGE SCALE GENOMIC DNA]</scope>
    <source>
        <strain evidence="1">157</strain>
        <tissue evidence="1">Leaf</tissue>
    </source>
</reference>
<evidence type="ECO:0000313" key="1">
    <source>
        <dbReference type="EMBL" id="MBA0568635.1"/>
    </source>
</evidence>
<dbReference type="Proteomes" id="UP000593572">
    <property type="component" value="Unassembled WGS sequence"/>
</dbReference>
<sequence>MLLYMLWKSYHPMTNPFSRGMHRYGCRI</sequence>
<dbReference type="AlphaFoldDB" id="A0A7J8MV91"/>
<gene>
    <name evidence="1" type="ORF">Golob_006113</name>
</gene>